<evidence type="ECO:0008006" key="4">
    <source>
        <dbReference type="Google" id="ProtNLM"/>
    </source>
</evidence>
<dbReference type="Gene3D" id="1.20.5.170">
    <property type="match status" value="1"/>
</dbReference>
<feature type="region of interest" description="Disordered" evidence="1">
    <location>
        <begin position="67"/>
        <end position="88"/>
    </location>
</feature>
<gene>
    <name evidence="2" type="ORF">EDD36DRAFT_463742</name>
</gene>
<dbReference type="AlphaFoldDB" id="A0AAN6DYY9"/>
<accession>A0AAN6DYY9</accession>
<evidence type="ECO:0000313" key="3">
    <source>
        <dbReference type="Proteomes" id="UP001203852"/>
    </source>
</evidence>
<dbReference type="Proteomes" id="UP001203852">
    <property type="component" value="Unassembled WGS sequence"/>
</dbReference>
<dbReference type="EMBL" id="MU404353">
    <property type="protein sequence ID" value="KAI1613877.1"/>
    <property type="molecule type" value="Genomic_DNA"/>
</dbReference>
<feature type="compositionally biased region" description="Low complexity" evidence="1">
    <location>
        <begin position="162"/>
        <end position="179"/>
    </location>
</feature>
<organism evidence="2 3">
    <name type="scientific">Exophiala viscosa</name>
    <dbReference type="NCBI Taxonomy" id="2486360"/>
    <lineage>
        <taxon>Eukaryota</taxon>
        <taxon>Fungi</taxon>
        <taxon>Dikarya</taxon>
        <taxon>Ascomycota</taxon>
        <taxon>Pezizomycotina</taxon>
        <taxon>Eurotiomycetes</taxon>
        <taxon>Chaetothyriomycetidae</taxon>
        <taxon>Chaetothyriales</taxon>
        <taxon>Herpotrichiellaceae</taxon>
        <taxon>Exophiala</taxon>
    </lineage>
</organism>
<name>A0AAN6DYY9_9EURO</name>
<sequence length="206" mass="23201">MQGPYHLDTMWQTTLVDANASIRSANYLMGYDSWEIPGPSDAADLLGTSRSLHSDSMHVQEVLVKHSPRSEKRRAQNRKAQQMFRARKRQELDQVKETLRQKELSFKQLEAAYRKLYLICTALKQTEGRSSQSIATLDRLLLQEATKLVFSPRLQRNETGESDSSSSPSMDCSSSRPCSLTTQSSMSDDDGILSPKQTTYAFGDSL</sequence>
<comment type="caution">
    <text evidence="2">The sequence shown here is derived from an EMBL/GenBank/DDBJ whole genome shotgun (WGS) entry which is preliminary data.</text>
</comment>
<dbReference type="SUPFAM" id="SSF57959">
    <property type="entry name" value="Leucine zipper domain"/>
    <property type="match status" value="1"/>
</dbReference>
<dbReference type="InterPro" id="IPR046347">
    <property type="entry name" value="bZIP_sf"/>
</dbReference>
<feature type="region of interest" description="Disordered" evidence="1">
    <location>
        <begin position="152"/>
        <end position="206"/>
    </location>
</feature>
<dbReference type="GO" id="GO:0003700">
    <property type="term" value="F:DNA-binding transcription factor activity"/>
    <property type="evidence" value="ECO:0007669"/>
    <property type="project" value="InterPro"/>
</dbReference>
<dbReference type="CDD" id="cd14688">
    <property type="entry name" value="bZIP_YAP"/>
    <property type="match status" value="1"/>
</dbReference>
<keyword evidence="3" id="KW-1185">Reference proteome</keyword>
<evidence type="ECO:0000256" key="1">
    <source>
        <dbReference type="SAM" id="MobiDB-lite"/>
    </source>
</evidence>
<proteinExistence type="predicted"/>
<reference evidence="2" key="1">
    <citation type="journal article" date="2022" name="bioRxiv">
        <title>Deciphering the potential niche of two novel black yeast fungi from a biological soil crust based on their genomes, phenotypes, and melanin regulation.</title>
        <authorList>
            <consortium name="DOE Joint Genome Institute"/>
            <person name="Carr E.C."/>
            <person name="Barton Q."/>
            <person name="Grambo S."/>
            <person name="Sullivan M."/>
            <person name="Renfro C.M."/>
            <person name="Kuo A."/>
            <person name="Pangilinan J."/>
            <person name="Lipzen A."/>
            <person name="Keymanesh K."/>
            <person name="Savage E."/>
            <person name="Barry K."/>
            <person name="Grigoriev I.V."/>
            <person name="Riekhof W.R."/>
            <person name="Harris S.S."/>
        </authorList>
    </citation>
    <scope>NUCLEOTIDE SEQUENCE</scope>
    <source>
        <strain evidence="2">JF 03-4F</strain>
    </source>
</reference>
<protein>
    <recommendedName>
        <fullName evidence="4">BZIP domain-containing protein</fullName>
    </recommendedName>
</protein>
<evidence type="ECO:0000313" key="2">
    <source>
        <dbReference type="EMBL" id="KAI1613877.1"/>
    </source>
</evidence>